<organism evidence="1 2">
    <name type="scientific">Paenibacillus soyae</name>
    <dbReference type="NCBI Taxonomy" id="2969249"/>
    <lineage>
        <taxon>Bacteria</taxon>
        <taxon>Bacillati</taxon>
        <taxon>Bacillota</taxon>
        <taxon>Bacilli</taxon>
        <taxon>Bacillales</taxon>
        <taxon>Paenibacillaceae</taxon>
        <taxon>Paenibacillus</taxon>
    </lineage>
</organism>
<reference evidence="1" key="1">
    <citation type="submission" date="2022-08" db="EMBL/GenBank/DDBJ databases">
        <title>The genomic sequence of strain Paenibacillus sp. SCIV0701.</title>
        <authorList>
            <person name="Zhao H."/>
        </authorList>
    </citation>
    <scope>NUCLEOTIDE SEQUENCE</scope>
    <source>
        <strain evidence="1">SCIV0701</strain>
    </source>
</reference>
<gene>
    <name evidence="1" type="ORF">NQZ67_15110</name>
</gene>
<comment type="caution">
    <text evidence="1">The sequence shown here is derived from an EMBL/GenBank/DDBJ whole genome shotgun (WGS) entry which is preliminary data.</text>
</comment>
<dbReference type="RefSeq" id="WP_257447273.1">
    <property type="nucleotide sequence ID" value="NZ_JANIPJ010000010.1"/>
</dbReference>
<evidence type="ECO:0000313" key="1">
    <source>
        <dbReference type="EMBL" id="MCR2805214.1"/>
    </source>
</evidence>
<sequence length="108" mass="12900">MKQTLLIKHAVSGRLFYDSRKSEIRYAVGEADGGWMFRIETERDQTVEELLKRKDELNVFIFREYDDQPTLKTWYYVGNGPVQYDDKQSLLTIYAGSRIEYYPHEYSE</sequence>
<accession>A0A9X2MS74</accession>
<dbReference type="AlphaFoldDB" id="A0A9X2MS74"/>
<proteinExistence type="predicted"/>
<dbReference type="EMBL" id="JANIPJ010000010">
    <property type="protein sequence ID" value="MCR2805214.1"/>
    <property type="molecule type" value="Genomic_DNA"/>
</dbReference>
<evidence type="ECO:0000313" key="2">
    <source>
        <dbReference type="Proteomes" id="UP001141950"/>
    </source>
</evidence>
<dbReference type="Proteomes" id="UP001141950">
    <property type="component" value="Unassembled WGS sequence"/>
</dbReference>
<name>A0A9X2MS74_9BACL</name>
<keyword evidence="2" id="KW-1185">Reference proteome</keyword>
<protein>
    <submittedName>
        <fullName evidence="1">Uncharacterized protein</fullName>
    </submittedName>
</protein>